<evidence type="ECO:0000256" key="3">
    <source>
        <dbReference type="ARBA" id="ARBA00023027"/>
    </source>
</evidence>
<evidence type="ECO:0000313" key="4">
    <source>
        <dbReference type="EMBL" id="MBS7526360.1"/>
    </source>
</evidence>
<dbReference type="InterPro" id="IPR005255">
    <property type="entry name" value="PdxA_fam"/>
</dbReference>
<dbReference type="EMBL" id="JAHBCL010000009">
    <property type="protein sequence ID" value="MBS7526360.1"/>
    <property type="molecule type" value="Genomic_DNA"/>
</dbReference>
<comment type="caution">
    <text evidence="4">The sequence shown here is derived from an EMBL/GenBank/DDBJ whole genome shotgun (WGS) entry which is preliminary data.</text>
</comment>
<sequence>MVNEKPIIAVPMGDAAGIGPEIVAKLAANGFLERYAKPIILGDQRVLELGKRIAKVDFDYHVATDMREAVAHDGLTLVDTQSLDTADLKIGVISGVNGKEQGDRLVDCIGYCNEGLIEGFCFAPLNKAAMKKGGYDFPSEHELFAHYYGIKEHYGEMNVMEGLWNIRVTSHIPLCEVSKNINEERIMDAVTLGYNTLKRVGIDQPVVAVAALNPHGGDNGTCGREEIDIIQPAMALAKEKGMPLIGPFPSDTLFIRAFNEKFDGVVTMYHDQGQIAIKLKGFAHCVTVSAGLPHAITTPAHGTAYDIAGKGICKTSTFEDAYKIAAKMAITDRSIKVR</sequence>
<dbReference type="Proteomes" id="UP000746471">
    <property type="component" value="Unassembled WGS sequence"/>
</dbReference>
<dbReference type="RefSeq" id="WP_213236195.1">
    <property type="nucleotide sequence ID" value="NZ_JAHBCL010000009.1"/>
</dbReference>
<protein>
    <submittedName>
        <fullName evidence="4">4-hydroxythreonine-4-phosphate dehydrogenase PdxA</fullName>
        <ecNumber evidence="4">1.1.1.262</ecNumber>
    </submittedName>
</protein>
<dbReference type="Pfam" id="PF04166">
    <property type="entry name" value="PdxA"/>
    <property type="match status" value="1"/>
</dbReference>
<dbReference type="SUPFAM" id="SSF53659">
    <property type="entry name" value="Isocitrate/Isopropylmalate dehydrogenase-like"/>
    <property type="match status" value="1"/>
</dbReference>
<keyword evidence="3" id="KW-0520">NAD</keyword>
<dbReference type="GO" id="GO:0050570">
    <property type="term" value="F:4-hydroxythreonine-4-phosphate dehydrogenase activity"/>
    <property type="evidence" value="ECO:0007669"/>
    <property type="project" value="UniProtKB-EC"/>
</dbReference>
<organism evidence="4 5">
    <name type="scientific">Fusibacter paucivorans</name>
    <dbReference type="NCBI Taxonomy" id="76009"/>
    <lineage>
        <taxon>Bacteria</taxon>
        <taxon>Bacillati</taxon>
        <taxon>Bacillota</taxon>
        <taxon>Clostridia</taxon>
        <taxon>Eubacteriales</taxon>
        <taxon>Eubacteriales Family XII. Incertae Sedis</taxon>
        <taxon>Fusibacter</taxon>
    </lineage>
</organism>
<keyword evidence="2 4" id="KW-0560">Oxidoreductase</keyword>
<dbReference type="PANTHER" id="PTHR30004">
    <property type="entry name" value="4-HYDROXYTHREONINE-4-PHOSPHATE DEHYDROGENASE"/>
    <property type="match status" value="1"/>
</dbReference>
<dbReference type="EC" id="1.1.1.262" evidence="4"/>
<reference evidence="4 5" key="1">
    <citation type="submission" date="2021-05" db="EMBL/GenBank/DDBJ databases">
        <title>Fusibacter ferrireducens sp. nov., an anaerobic, sulfur- and Fe-reducing bacterium isolated from the mangrove sediment.</title>
        <authorList>
            <person name="Qiu D."/>
        </authorList>
    </citation>
    <scope>NUCLEOTIDE SEQUENCE [LARGE SCALE GENOMIC DNA]</scope>
    <source>
        <strain evidence="4 5">DSM 12116</strain>
    </source>
</reference>
<keyword evidence="1" id="KW-0479">Metal-binding</keyword>
<evidence type="ECO:0000256" key="1">
    <source>
        <dbReference type="ARBA" id="ARBA00022723"/>
    </source>
</evidence>
<evidence type="ECO:0000313" key="5">
    <source>
        <dbReference type="Proteomes" id="UP000746471"/>
    </source>
</evidence>
<dbReference type="Gene3D" id="3.40.718.10">
    <property type="entry name" value="Isopropylmalate Dehydrogenase"/>
    <property type="match status" value="1"/>
</dbReference>
<accession>A0ABS5PMF2</accession>
<dbReference type="PANTHER" id="PTHR30004:SF3">
    <property type="entry name" value="4-HYDROXYTHREONINE-4-PHOSPHATE DEHYDROGENASE 2-RELATED"/>
    <property type="match status" value="1"/>
</dbReference>
<evidence type="ECO:0000256" key="2">
    <source>
        <dbReference type="ARBA" id="ARBA00023002"/>
    </source>
</evidence>
<keyword evidence="5" id="KW-1185">Reference proteome</keyword>
<gene>
    <name evidence="4" type="ORF">KHM83_06700</name>
</gene>
<name>A0ABS5PMF2_9FIRM</name>
<proteinExistence type="predicted"/>